<keyword evidence="1" id="KW-0472">Membrane</keyword>
<feature type="transmembrane region" description="Helical" evidence="1">
    <location>
        <begin position="32"/>
        <end position="55"/>
    </location>
</feature>
<evidence type="ECO:0000256" key="1">
    <source>
        <dbReference type="SAM" id="Phobius"/>
    </source>
</evidence>
<dbReference type="AlphaFoldDB" id="A0A1M3TLS3"/>
<evidence type="ECO:0000313" key="3">
    <source>
        <dbReference type="Proteomes" id="UP000184063"/>
    </source>
</evidence>
<evidence type="ECO:0000313" key="2">
    <source>
        <dbReference type="EMBL" id="OJZ87655.1"/>
    </source>
</evidence>
<dbReference type="Proteomes" id="UP000184063">
    <property type="component" value="Unassembled WGS sequence"/>
</dbReference>
<dbReference type="EMBL" id="KV878240">
    <property type="protein sequence ID" value="OJZ87655.1"/>
    <property type="molecule type" value="Genomic_DNA"/>
</dbReference>
<organism evidence="2 3">
    <name type="scientific">Aspergillus luchuensis (strain CBS 106.47)</name>
    <dbReference type="NCBI Taxonomy" id="1137211"/>
    <lineage>
        <taxon>Eukaryota</taxon>
        <taxon>Fungi</taxon>
        <taxon>Dikarya</taxon>
        <taxon>Ascomycota</taxon>
        <taxon>Pezizomycotina</taxon>
        <taxon>Eurotiomycetes</taxon>
        <taxon>Eurotiomycetidae</taxon>
        <taxon>Eurotiales</taxon>
        <taxon>Aspergillaceae</taxon>
        <taxon>Aspergillus</taxon>
        <taxon>Aspergillus subgen. Circumdati</taxon>
    </lineage>
</organism>
<name>A0A1M3TLS3_ASPLC</name>
<keyword evidence="1" id="KW-1133">Transmembrane helix</keyword>
<sequence length="58" mass="5995">MGSIDSESGSKQAAQVINSFGERFVYVKKKAIAVYVALSISPTALVGLIGLSVAFSGM</sequence>
<gene>
    <name evidence="2" type="ORF">ASPFODRAFT_45368</name>
</gene>
<proteinExistence type="predicted"/>
<keyword evidence="1" id="KW-0812">Transmembrane</keyword>
<reference evidence="3" key="1">
    <citation type="journal article" date="2017" name="Genome Biol.">
        <title>Comparative genomics reveals high biological diversity and specific adaptations in the industrially and medically important fungal genus Aspergillus.</title>
        <authorList>
            <person name="de Vries R.P."/>
            <person name="Riley R."/>
            <person name="Wiebenga A."/>
            <person name="Aguilar-Osorio G."/>
            <person name="Amillis S."/>
            <person name="Uchima C.A."/>
            <person name="Anderluh G."/>
            <person name="Asadollahi M."/>
            <person name="Askin M."/>
            <person name="Barry K."/>
            <person name="Battaglia E."/>
            <person name="Bayram O."/>
            <person name="Benocci T."/>
            <person name="Braus-Stromeyer S.A."/>
            <person name="Caldana C."/>
            <person name="Canovas D."/>
            <person name="Cerqueira G.C."/>
            <person name="Chen F."/>
            <person name="Chen W."/>
            <person name="Choi C."/>
            <person name="Clum A."/>
            <person name="Dos Santos R.A."/>
            <person name="Damasio A.R."/>
            <person name="Diallinas G."/>
            <person name="Emri T."/>
            <person name="Fekete E."/>
            <person name="Flipphi M."/>
            <person name="Freyberg S."/>
            <person name="Gallo A."/>
            <person name="Gournas C."/>
            <person name="Habgood R."/>
            <person name="Hainaut M."/>
            <person name="Harispe M.L."/>
            <person name="Henrissat B."/>
            <person name="Hilden K.S."/>
            <person name="Hope R."/>
            <person name="Hossain A."/>
            <person name="Karabika E."/>
            <person name="Karaffa L."/>
            <person name="Karanyi Z."/>
            <person name="Krasevec N."/>
            <person name="Kuo A."/>
            <person name="Kusch H."/>
            <person name="LaButti K."/>
            <person name="Lagendijk E.L."/>
            <person name="Lapidus A."/>
            <person name="Levasseur A."/>
            <person name="Lindquist E."/>
            <person name="Lipzen A."/>
            <person name="Logrieco A.F."/>
            <person name="MacCabe A."/>
            <person name="Maekelae M.R."/>
            <person name="Malavazi I."/>
            <person name="Melin P."/>
            <person name="Meyer V."/>
            <person name="Mielnichuk N."/>
            <person name="Miskei M."/>
            <person name="Molnar A.P."/>
            <person name="Mule G."/>
            <person name="Ngan C.Y."/>
            <person name="Orejas M."/>
            <person name="Orosz E."/>
            <person name="Ouedraogo J.P."/>
            <person name="Overkamp K.M."/>
            <person name="Park H.-S."/>
            <person name="Perrone G."/>
            <person name="Piumi F."/>
            <person name="Punt P.J."/>
            <person name="Ram A.F."/>
            <person name="Ramon A."/>
            <person name="Rauscher S."/>
            <person name="Record E."/>
            <person name="Riano-Pachon D.M."/>
            <person name="Robert V."/>
            <person name="Roehrig J."/>
            <person name="Ruller R."/>
            <person name="Salamov A."/>
            <person name="Salih N.S."/>
            <person name="Samson R.A."/>
            <person name="Sandor E."/>
            <person name="Sanguinetti M."/>
            <person name="Schuetze T."/>
            <person name="Sepcic K."/>
            <person name="Shelest E."/>
            <person name="Sherlock G."/>
            <person name="Sophianopoulou V."/>
            <person name="Squina F.M."/>
            <person name="Sun H."/>
            <person name="Susca A."/>
            <person name="Todd R.B."/>
            <person name="Tsang A."/>
            <person name="Unkles S.E."/>
            <person name="van de Wiele N."/>
            <person name="van Rossen-Uffink D."/>
            <person name="Oliveira J.V."/>
            <person name="Vesth T.C."/>
            <person name="Visser J."/>
            <person name="Yu J.-H."/>
            <person name="Zhou M."/>
            <person name="Andersen M.R."/>
            <person name="Archer D.B."/>
            <person name="Baker S.E."/>
            <person name="Benoit I."/>
            <person name="Brakhage A.A."/>
            <person name="Braus G.H."/>
            <person name="Fischer R."/>
            <person name="Frisvad J.C."/>
            <person name="Goldman G.H."/>
            <person name="Houbraken J."/>
            <person name="Oakley B."/>
            <person name="Pocsi I."/>
            <person name="Scazzocchio C."/>
            <person name="Seiboth B."/>
            <person name="vanKuyk P.A."/>
            <person name="Wortman J."/>
            <person name="Dyer P.S."/>
            <person name="Grigoriev I.V."/>
        </authorList>
    </citation>
    <scope>NUCLEOTIDE SEQUENCE [LARGE SCALE GENOMIC DNA]</scope>
    <source>
        <strain evidence="3">CBS 106.47</strain>
    </source>
</reference>
<dbReference type="VEuPathDB" id="FungiDB:ASPFODRAFT_45368"/>
<accession>A0A1M3TLS3</accession>
<protein>
    <submittedName>
        <fullName evidence="2">Uncharacterized protein</fullName>
    </submittedName>
</protein>